<keyword evidence="5 6" id="KW-0472">Membrane</keyword>
<keyword evidence="9" id="KW-1185">Reference proteome</keyword>
<feature type="transmembrane region" description="Helical" evidence="6">
    <location>
        <begin position="218"/>
        <end position="238"/>
    </location>
</feature>
<feature type="transmembrane region" description="Helical" evidence="6">
    <location>
        <begin position="30"/>
        <end position="56"/>
    </location>
</feature>
<feature type="transmembrane region" description="Helical" evidence="6">
    <location>
        <begin position="388"/>
        <end position="409"/>
    </location>
</feature>
<keyword evidence="2" id="KW-0813">Transport</keyword>
<keyword evidence="4 6" id="KW-1133">Transmembrane helix</keyword>
<comment type="subcellular location">
    <subcellularLocation>
        <location evidence="1">Cell membrane</location>
        <topology evidence="1">Multi-pass membrane protein</topology>
    </subcellularLocation>
</comment>
<dbReference type="GO" id="GO:0022857">
    <property type="term" value="F:transmembrane transporter activity"/>
    <property type="evidence" value="ECO:0007669"/>
    <property type="project" value="InterPro"/>
</dbReference>
<dbReference type="GO" id="GO:0005886">
    <property type="term" value="C:plasma membrane"/>
    <property type="evidence" value="ECO:0007669"/>
    <property type="project" value="UniProtKB-SubCell"/>
</dbReference>
<reference evidence="8 9" key="1">
    <citation type="submission" date="2020-02" db="EMBL/GenBank/DDBJ databases">
        <title>Bacillus aquiflavi sp. nov., isolated from yellow water of strong flavor Chinese baijiu in Yibin region of China.</title>
        <authorList>
            <person name="Xie J."/>
        </authorList>
    </citation>
    <scope>NUCLEOTIDE SEQUENCE [LARGE SCALE GENOMIC DNA]</scope>
    <source>
        <strain evidence="8 9">SA4</strain>
    </source>
</reference>
<dbReference type="Gene3D" id="1.20.1250.20">
    <property type="entry name" value="MFS general substrate transporter like domains"/>
    <property type="match status" value="2"/>
</dbReference>
<comment type="caution">
    <text evidence="8">The sequence shown here is derived from an EMBL/GenBank/DDBJ whole genome shotgun (WGS) entry which is preliminary data.</text>
</comment>
<dbReference type="SUPFAM" id="SSF103473">
    <property type="entry name" value="MFS general substrate transporter"/>
    <property type="match status" value="1"/>
</dbReference>
<dbReference type="InterPro" id="IPR011701">
    <property type="entry name" value="MFS"/>
</dbReference>
<dbReference type="PANTHER" id="PTHR23530:SF1">
    <property type="entry name" value="PERMEASE, MAJOR FACILITATOR SUPERFAMILY-RELATED"/>
    <property type="match status" value="1"/>
</dbReference>
<sequence length="429" mass="46508">MKKMHASTIYLTMGALKAFANATMFTTYALYYVSGLGLSPFQLVLVGTFLELTILLLEIPTGVVADTYSRRLSLIIGVFILGFAYMIEGSVPFISEMVFHGALSLFVGVVIAEVIRGVGETFLSGASQAWLADEVGVDKMGEVLLKESQVNQVAGIMGVVASVGLSTLALHLPFLMGGIMYVSLGVLLVLFMPEQNFSRASLTENFSVRETLTTFKSGLTVVRGTPILVGFLVMSLFIGSGSEGFDRLWEAHLITSFTFLEISNLSAPVWFGIISIVANICCFFTAWIARKTLTFDQESKVAKYMAIFTGLRLLCIISFSLAGSFEFALVSFILLSMTGTITGPLYDTWINQNINGKVRATVLSMSSQMNALGQTIGGPIVGAASSRYSLRFGLSLAAFIQLPILIIYLHAIRKKKQIETPTEISVDPS</sequence>
<proteinExistence type="predicted"/>
<feature type="transmembrane region" description="Helical" evidence="6">
    <location>
        <begin position="68"/>
        <end position="87"/>
    </location>
</feature>
<dbReference type="PROSITE" id="PS50850">
    <property type="entry name" value="MFS"/>
    <property type="match status" value="1"/>
</dbReference>
<evidence type="ECO:0000256" key="4">
    <source>
        <dbReference type="ARBA" id="ARBA00022989"/>
    </source>
</evidence>
<protein>
    <submittedName>
        <fullName evidence="8">MFS transporter</fullName>
    </submittedName>
</protein>
<dbReference type="Proteomes" id="UP000481043">
    <property type="component" value="Unassembled WGS sequence"/>
</dbReference>
<evidence type="ECO:0000256" key="2">
    <source>
        <dbReference type="ARBA" id="ARBA00022448"/>
    </source>
</evidence>
<evidence type="ECO:0000256" key="6">
    <source>
        <dbReference type="SAM" id="Phobius"/>
    </source>
</evidence>
<dbReference type="PANTHER" id="PTHR23530">
    <property type="entry name" value="TRANSPORT PROTEIN-RELATED"/>
    <property type="match status" value="1"/>
</dbReference>
<feature type="domain" description="Major facilitator superfamily (MFS) profile" evidence="7">
    <location>
        <begin position="7"/>
        <end position="415"/>
    </location>
</feature>
<keyword evidence="3 6" id="KW-0812">Transmembrane</keyword>
<name>A0A6M0QDA9_9BACI</name>
<gene>
    <name evidence="8" type="ORF">G4D63_15180</name>
</gene>
<feature type="transmembrane region" description="Helical" evidence="6">
    <location>
        <begin position="178"/>
        <end position="197"/>
    </location>
</feature>
<evidence type="ECO:0000313" key="9">
    <source>
        <dbReference type="Proteomes" id="UP000481043"/>
    </source>
</evidence>
<feature type="transmembrane region" description="Helical" evidence="6">
    <location>
        <begin position="269"/>
        <end position="289"/>
    </location>
</feature>
<evidence type="ECO:0000259" key="7">
    <source>
        <dbReference type="PROSITE" id="PS50850"/>
    </source>
</evidence>
<dbReference type="EMBL" id="JAAIWM010000005">
    <property type="protein sequence ID" value="NEY73078.1"/>
    <property type="molecule type" value="Genomic_DNA"/>
</dbReference>
<dbReference type="Pfam" id="PF07690">
    <property type="entry name" value="MFS_1"/>
    <property type="match status" value="1"/>
</dbReference>
<dbReference type="CDD" id="cd06174">
    <property type="entry name" value="MFS"/>
    <property type="match status" value="1"/>
</dbReference>
<accession>A0A6M0QDA9</accession>
<dbReference type="InterPro" id="IPR036259">
    <property type="entry name" value="MFS_trans_sf"/>
</dbReference>
<evidence type="ECO:0000256" key="1">
    <source>
        <dbReference type="ARBA" id="ARBA00004651"/>
    </source>
</evidence>
<dbReference type="InterPro" id="IPR053160">
    <property type="entry name" value="MFS_DHA3_Transporter"/>
</dbReference>
<organism evidence="8 9">
    <name type="scientific">Bacillus mesophilus</name>
    <dbReference type="NCBI Taxonomy" id="1808955"/>
    <lineage>
        <taxon>Bacteria</taxon>
        <taxon>Bacillati</taxon>
        <taxon>Bacillota</taxon>
        <taxon>Bacilli</taxon>
        <taxon>Bacillales</taxon>
        <taxon>Bacillaceae</taxon>
        <taxon>Bacillus</taxon>
    </lineage>
</organism>
<evidence type="ECO:0000256" key="3">
    <source>
        <dbReference type="ARBA" id="ARBA00022692"/>
    </source>
</evidence>
<dbReference type="InterPro" id="IPR020846">
    <property type="entry name" value="MFS_dom"/>
</dbReference>
<evidence type="ECO:0000256" key="5">
    <source>
        <dbReference type="ARBA" id="ARBA00023136"/>
    </source>
</evidence>
<evidence type="ECO:0000313" key="8">
    <source>
        <dbReference type="EMBL" id="NEY73078.1"/>
    </source>
</evidence>
<dbReference type="AlphaFoldDB" id="A0A6M0QDA9"/>